<dbReference type="GO" id="GO:0016787">
    <property type="term" value="F:hydrolase activity"/>
    <property type="evidence" value="ECO:0007669"/>
    <property type="project" value="UniProtKB-KW"/>
</dbReference>
<keyword evidence="2" id="KW-0808">Transferase</keyword>
<protein>
    <recommendedName>
        <fullName evidence="7">Gamma-glutamyltransferase</fullName>
    </recommendedName>
</protein>
<dbReference type="InterPro" id="IPR043137">
    <property type="entry name" value="GGT_ssub_C"/>
</dbReference>
<dbReference type="PANTHER" id="PTHR43199">
    <property type="entry name" value="GLUTATHIONE HYDROLASE"/>
    <property type="match status" value="1"/>
</dbReference>
<evidence type="ECO:0000256" key="4">
    <source>
        <dbReference type="ARBA" id="ARBA00023145"/>
    </source>
</evidence>
<organism evidence="5 6">
    <name type="scientific">Ostreibacterium oceani</name>
    <dbReference type="NCBI Taxonomy" id="2654998"/>
    <lineage>
        <taxon>Bacteria</taxon>
        <taxon>Pseudomonadati</taxon>
        <taxon>Pseudomonadota</taxon>
        <taxon>Gammaproteobacteria</taxon>
        <taxon>Cardiobacteriales</taxon>
        <taxon>Ostreibacteriaceae</taxon>
        <taxon>Ostreibacterium</taxon>
    </lineage>
</organism>
<dbReference type="EMBL" id="WHNW01000001">
    <property type="protein sequence ID" value="MPV85334.1"/>
    <property type="molecule type" value="Genomic_DNA"/>
</dbReference>
<dbReference type="Gene3D" id="3.60.20.40">
    <property type="match status" value="1"/>
</dbReference>
<gene>
    <name evidence="5" type="ORF">GCU85_01125</name>
</gene>
<keyword evidence="6" id="KW-1185">Reference proteome</keyword>
<reference evidence="5 6" key="1">
    <citation type="submission" date="2019-10" db="EMBL/GenBank/DDBJ databases">
        <title>Cardiobacteriales fam. a chemoheterotrophic member of the order Cardiobacteriales, and proposal of Cardiobacteriales fam. nov.</title>
        <authorList>
            <person name="Wang C."/>
        </authorList>
    </citation>
    <scope>NUCLEOTIDE SEQUENCE [LARGE SCALE GENOMIC DNA]</scope>
    <source>
        <strain evidence="5 6">ML27</strain>
    </source>
</reference>
<dbReference type="SUPFAM" id="SSF56235">
    <property type="entry name" value="N-terminal nucleophile aminohydrolases (Ntn hydrolases)"/>
    <property type="match status" value="1"/>
</dbReference>
<evidence type="ECO:0000313" key="6">
    <source>
        <dbReference type="Proteomes" id="UP000471298"/>
    </source>
</evidence>
<evidence type="ECO:0000256" key="1">
    <source>
        <dbReference type="ARBA" id="ARBA00009381"/>
    </source>
</evidence>
<comment type="similarity">
    <text evidence="1">Belongs to the gamma-glutamyltransferase family.</text>
</comment>
<dbReference type="Proteomes" id="UP000471298">
    <property type="component" value="Unassembled WGS sequence"/>
</dbReference>
<dbReference type="GO" id="GO:0016740">
    <property type="term" value="F:transferase activity"/>
    <property type="evidence" value="ECO:0007669"/>
    <property type="project" value="UniProtKB-KW"/>
</dbReference>
<dbReference type="InterPro" id="IPR029055">
    <property type="entry name" value="Ntn_hydrolases_N"/>
</dbReference>
<dbReference type="InParanoid" id="A0A6N7ER42"/>
<dbReference type="PRINTS" id="PR01210">
    <property type="entry name" value="GGTRANSPTASE"/>
</dbReference>
<proteinExistence type="inferred from homology"/>
<dbReference type="RefSeq" id="WP_152808480.1">
    <property type="nucleotide sequence ID" value="NZ_WHNW01000001.1"/>
</dbReference>
<dbReference type="AlphaFoldDB" id="A0A6N7ER42"/>
<evidence type="ECO:0000256" key="3">
    <source>
        <dbReference type="ARBA" id="ARBA00022801"/>
    </source>
</evidence>
<comment type="caution">
    <text evidence="5">The sequence shown here is derived from an EMBL/GenBank/DDBJ whole genome shotgun (WGS) entry which is preliminary data.</text>
</comment>
<dbReference type="PANTHER" id="PTHR43199:SF1">
    <property type="entry name" value="GLUTATHIONE HYDROLASE PROENZYME"/>
    <property type="match status" value="1"/>
</dbReference>
<name>A0A6N7ER42_9GAMM</name>
<evidence type="ECO:0008006" key="7">
    <source>
        <dbReference type="Google" id="ProtNLM"/>
    </source>
</evidence>
<dbReference type="Pfam" id="PF01019">
    <property type="entry name" value="G_glu_transpept"/>
    <property type="match status" value="2"/>
</dbReference>
<accession>A0A6N7ER42</accession>
<keyword evidence="3" id="KW-0378">Hydrolase</keyword>
<sequence length="475" mass="52431">MKYQYGAVASGHKTVTEVGLEILRAGGNAFDAIIACGFASSVCEPMLSSLGGGGFLLTHQQNKTQLFDFFTNHSGLHFPGSINPKFLSVAVNFPGSTQHFESGAASIATPGCLHGYFYAHKKLGRLPIRDVIQPTIELAKNGVSVTEFQYYVHQLLTHIIFSDKNSRKIFTQNDQLIPVGEKITNPALADFLDAIAIEGPDLFYRGEVAQTLVNDVQNQGGFLTTQDLENYQTIIRKPTTHSFEDWTIFTNPPPASGGQLIAKLLSEIEKKPPSGDTDKDSQNCWLSHFKSTEAWRKSIEKQRLFSRGTTHVSVIDRLGNCASMTTSNGEGAGYTIADAGIMLNNMMGEDDLHPHGYYAEPAGSRISSMMSPTLAFHQDGRRFALGSGGSKRIRDVMTQILWQLMKEKQPLHAIINQPRLHFDGERLQCEPGFDPVLPDATYWDTRDMYFGGVHIVSNTEPPVGDHRRAGFADFQ</sequence>
<evidence type="ECO:0000256" key="2">
    <source>
        <dbReference type="ARBA" id="ARBA00022679"/>
    </source>
</evidence>
<dbReference type="InterPro" id="IPR051792">
    <property type="entry name" value="GGT_bact"/>
</dbReference>
<keyword evidence="4" id="KW-0865">Zymogen</keyword>
<evidence type="ECO:0000313" key="5">
    <source>
        <dbReference type="EMBL" id="MPV85334.1"/>
    </source>
</evidence>